<dbReference type="AlphaFoldDB" id="A0A4C1X8J1"/>
<keyword evidence="8" id="KW-1133">Transmembrane helix</keyword>
<evidence type="ECO:0000256" key="3">
    <source>
        <dbReference type="ARBA" id="ARBA00022605"/>
    </source>
</evidence>
<dbReference type="NCBIfam" id="TIGR01092">
    <property type="entry name" value="P5CS"/>
    <property type="match status" value="1"/>
</dbReference>
<dbReference type="EC" id="1.2.1.41" evidence="2"/>
<evidence type="ECO:0000259" key="9">
    <source>
        <dbReference type="Pfam" id="PF00171"/>
    </source>
</evidence>
<dbReference type="Gene3D" id="3.40.605.10">
    <property type="entry name" value="Aldehyde Dehydrogenase, Chain A, domain 1"/>
    <property type="match status" value="1"/>
</dbReference>
<dbReference type="InterPro" id="IPR001048">
    <property type="entry name" value="Asp/Glu/Uridylate_kinase"/>
</dbReference>
<dbReference type="GO" id="GO:0055129">
    <property type="term" value="P:L-proline biosynthetic process"/>
    <property type="evidence" value="ECO:0007669"/>
    <property type="project" value="UniProtKB-UniPathway"/>
</dbReference>
<evidence type="ECO:0000259" key="10">
    <source>
        <dbReference type="Pfam" id="PF00696"/>
    </source>
</evidence>
<dbReference type="InterPro" id="IPR036393">
    <property type="entry name" value="AceGlu_kinase-like_sf"/>
</dbReference>
<dbReference type="InterPro" id="IPR016161">
    <property type="entry name" value="Ald_DH/histidinol_DH"/>
</dbReference>
<organism evidence="11 12">
    <name type="scientific">Eumeta variegata</name>
    <name type="common">Bagworm moth</name>
    <name type="synonym">Eumeta japonica</name>
    <dbReference type="NCBI Taxonomy" id="151549"/>
    <lineage>
        <taxon>Eukaryota</taxon>
        <taxon>Metazoa</taxon>
        <taxon>Ecdysozoa</taxon>
        <taxon>Arthropoda</taxon>
        <taxon>Hexapoda</taxon>
        <taxon>Insecta</taxon>
        <taxon>Pterygota</taxon>
        <taxon>Neoptera</taxon>
        <taxon>Endopterygota</taxon>
        <taxon>Lepidoptera</taxon>
        <taxon>Glossata</taxon>
        <taxon>Ditrysia</taxon>
        <taxon>Tineoidea</taxon>
        <taxon>Psychidae</taxon>
        <taxon>Oiketicinae</taxon>
        <taxon>Eumeta</taxon>
    </lineage>
</organism>
<dbReference type="Gene3D" id="3.40.1160.10">
    <property type="entry name" value="Acetylglutamate kinase-like"/>
    <property type="match status" value="2"/>
</dbReference>
<keyword evidence="4" id="KW-0641">Proline biosynthesis</keyword>
<keyword evidence="8" id="KW-0812">Transmembrane</keyword>
<comment type="catalytic activity">
    <reaction evidence="7">
        <text>L-glutamate 5-semialdehyde + phosphate + NADP(+) = L-glutamyl 5-phosphate + NADPH + H(+)</text>
        <dbReference type="Rhea" id="RHEA:19541"/>
        <dbReference type="ChEBI" id="CHEBI:15378"/>
        <dbReference type="ChEBI" id="CHEBI:43474"/>
        <dbReference type="ChEBI" id="CHEBI:57783"/>
        <dbReference type="ChEBI" id="CHEBI:58066"/>
        <dbReference type="ChEBI" id="CHEBI:58274"/>
        <dbReference type="ChEBI" id="CHEBI:58349"/>
        <dbReference type="EC" id="1.2.1.41"/>
    </reaction>
</comment>
<evidence type="ECO:0000256" key="2">
    <source>
        <dbReference type="ARBA" id="ARBA00013002"/>
    </source>
</evidence>
<evidence type="ECO:0000256" key="1">
    <source>
        <dbReference type="ARBA" id="ARBA00004985"/>
    </source>
</evidence>
<dbReference type="InterPro" id="IPR016162">
    <property type="entry name" value="Ald_DH_N"/>
</dbReference>
<dbReference type="PANTHER" id="PTHR11063:SF8">
    <property type="entry name" value="DELTA-1-PYRROLINE-5-CARBOXYLATE SYNTHASE"/>
    <property type="match status" value="1"/>
</dbReference>
<dbReference type="Pfam" id="PF00696">
    <property type="entry name" value="AA_kinase"/>
    <property type="match status" value="2"/>
</dbReference>
<feature type="domain" description="Aspartate/glutamate/uridylate kinase" evidence="10">
    <location>
        <begin position="65"/>
        <end position="188"/>
    </location>
</feature>
<keyword evidence="3" id="KW-0028">Amino-acid biosynthesis</keyword>
<comment type="pathway">
    <text evidence="1">Amino-acid biosynthesis; L-proline biosynthesis; L-glutamate 5-semialdehyde from L-glutamate: step 2/2.</text>
</comment>
<evidence type="ECO:0000313" key="11">
    <source>
        <dbReference type="EMBL" id="GBP58654.1"/>
    </source>
</evidence>
<feature type="domain" description="Aspartate/glutamate/uridylate kinase" evidence="10">
    <location>
        <begin position="353"/>
        <end position="505"/>
    </location>
</feature>
<protein>
    <recommendedName>
        <fullName evidence="2">glutamate-5-semialdehyde dehydrogenase</fullName>
        <ecNumber evidence="2">1.2.1.41</ecNumber>
    </recommendedName>
</protein>
<feature type="transmembrane region" description="Helical" evidence="8">
    <location>
        <begin position="198"/>
        <end position="220"/>
    </location>
</feature>
<dbReference type="NCBIfam" id="NF001221">
    <property type="entry name" value="PRK00197.1"/>
    <property type="match status" value="1"/>
</dbReference>
<evidence type="ECO:0000313" key="12">
    <source>
        <dbReference type="Proteomes" id="UP000299102"/>
    </source>
</evidence>
<dbReference type="InterPro" id="IPR016163">
    <property type="entry name" value="Ald_DH_C"/>
</dbReference>
<dbReference type="SUPFAM" id="SSF53633">
    <property type="entry name" value="Carbamate kinase-like"/>
    <property type="match status" value="2"/>
</dbReference>
<dbReference type="Pfam" id="PF00171">
    <property type="entry name" value="Aldedh"/>
    <property type="match status" value="1"/>
</dbReference>
<dbReference type="GO" id="GO:0004349">
    <property type="term" value="F:glutamate 5-kinase activity"/>
    <property type="evidence" value="ECO:0007669"/>
    <property type="project" value="InterPro"/>
</dbReference>
<feature type="domain" description="Aldehyde dehydrogenase" evidence="9">
    <location>
        <begin position="525"/>
        <end position="798"/>
    </location>
</feature>
<dbReference type="InterPro" id="IPR000965">
    <property type="entry name" value="GPR_dom"/>
</dbReference>
<evidence type="ECO:0000256" key="7">
    <source>
        <dbReference type="ARBA" id="ARBA00049024"/>
    </source>
</evidence>
<keyword evidence="8" id="KW-0472">Membrane</keyword>
<dbReference type="OrthoDB" id="1934954at2759"/>
<keyword evidence="6" id="KW-0560">Oxidoreductase</keyword>
<dbReference type="InterPro" id="IPR020593">
    <property type="entry name" value="G-glutamylP_reductase_CS"/>
</dbReference>
<name>A0A4C1X8J1_EUMVA</name>
<dbReference type="PANTHER" id="PTHR11063">
    <property type="entry name" value="GLUTAMATE SEMIALDEHYDE DEHYDROGENASE"/>
    <property type="match status" value="1"/>
</dbReference>
<reference evidence="11 12" key="1">
    <citation type="journal article" date="2019" name="Commun. Biol.">
        <title>The bagworm genome reveals a unique fibroin gene that provides high tensile strength.</title>
        <authorList>
            <person name="Kono N."/>
            <person name="Nakamura H."/>
            <person name="Ohtoshi R."/>
            <person name="Tomita M."/>
            <person name="Numata K."/>
            <person name="Arakawa K."/>
        </authorList>
    </citation>
    <scope>NUCLEOTIDE SEQUENCE [LARGE SCALE GENOMIC DNA]</scope>
</reference>
<accession>A0A4C1X8J1</accession>
<evidence type="ECO:0000256" key="6">
    <source>
        <dbReference type="ARBA" id="ARBA00023002"/>
    </source>
</evidence>
<dbReference type="SUPFAM" id="SSF53720">
    <property type="entry name" value="ALDH-like"/>
    <property type="match status" value="1"/>
</dbReference>
<dbReference type="PROSITE" id="PS00902">
    <property type="entry name" value="GLUTAMATE_5_KINASE"/>
    <property type="match status" value="1"/>
</dbReference>
<dbReference type="Gene3D" id="3.40.309.10">
    <property type="entry name" value="Aldehyde Dehydrogenase, Chain A, domain 2"/>
    <property type="match status" value="1"/>
</dbReference>
<dbReference type="HAMAP" id="MF_00412">
    <property type="entry name" value="ProA"/>
    <property type="match status" value="1"/>
</dbReference>
<keyword evidence="5" id="KW-0521">NADP</keyword>
<dbReference type="EMBL" id="BGZK01000741">
    <property type="protein sequence ID" value="GBP58654.1"/>
    <property type="molecule type" value="Genomic_DNA"/>
</dbReference>
<dbReference type="CDD" id="cd07079">
    <property type="entry name" value="ALDH_F18-19_ProA-GPR"/>
    <property type="match status" value="1"/>
</dbReference>
<evidence type="ECO:0000256" key="4">
    <source>
        <dbReference type="ARBA" id="ARBA00022650"/>
    </source>
</evidence>
<dbReference type="GO" id="GO:0004350">
    <property type="term" value="F:glutamate-5-semialdehyde dehydrogenase activity"/>
    <property type="evidence" value="ECO:0007669"/>
    <property type="project" value="UniProtKB-EC"/>
</dbReference>
<dbReference type="Proteomes" id="UP000299102">
    <property type="component" value="Unassembled WGS sequence"/>
</dbReference>
<dbReference type="STRING" id="151549.A0A4C1X8J1"/>
<dbReference type="InterPro" id="IPR019797">
    <property type="entry name" value="Glutamate_5-kinase_CS"/>
</dbReference>
<comment type="caution">
    <text evidence="11">The sequence shown here is derived from an EMBL/GenBank/DDBJ whole genome shotgun (WGS) entry which is preliminary data.</text>
</comment>
<dbReference type="PROSITE" id="PS01223">
    <property type="entry name" value="PROA"/>
    <property type="match status" value="1"/>
</dbReference>
<keyword evidence="12" id="KW-1185">Reference proteome</keyword>
<sequence length="963" mass="106039">MKFTFFPQRRYILWSVLDDDTIIKKKHVWHSGTAAGINVDKRSLASGERKQRTFRDRAQLRYARRLVVKLGSAVITREDGNGLALGRLASIVEQVAECHHEGRECIVVSSGAVAFGRQKLTQELLMSLSMRETLSPSDHTREIFYMVPQDAGSILDPRAAAAVGQSELMSMYDAMFSQYNVKIAQVTRSTPMRLSVRVSTLVLLMFPMSILFSTSIPVTLSRRRFGFWSGPSCRNLAPPVLRSEDKDFTKFLISPLTLREITTESSEIIIPSLRYSSITLRGRNSYRRRPPLASLLTRERHDTKKNKQHKYRFTSLCVNTSHIRDPAGSGSLLIKLLTGRHPIAPPPSRRIMSLKGKNVLVTKPDFYNEETRKNLFCTLSELISLNVVPIVNTNDAVSPPMYVHDDTVVPGTGKKGISIKDNDSLSAMVAAEIQSDLLIMMSDVDGIYNKPPWEDGARMMHTYTSKDRDQVEFGQKSKVGTGGMDSKVNAATWAMARGVSVVICNGMQDKAIKTIISGRKVGTFFTDYATNSSTSVDVLAENARSGSRILQQKSPEERASAIHNLAELLIDRQDKILEANSQDLAEGTKGGLAKPLLDRLSLSSGKLKTLSIGLKQIADTSYENVGRILRRTKLAENLLLKQVTVPIGVLLVIFESRPDSLPQVAALAMASANGLLLKGGKEAAHSNKALMGIVKEALGTIGAEDAISLVSTREEISDLLAMEKHIDLIIPRGSSELVRSIQKQSQHIPVLGHAEGICHVYLDKDADPAKALKIVRDSKCDYPAACNAMETLLVHEDHLAGNLFTDVCNVLKKEGVKIHAGPKLSCHLTFGPPPARSMRHEYGSLECCIEVVKDANDAIDHIHKFGSSHTDVIVTENEQTAKNFLKSVDSACVFHNVSSRFADGFRFGLGAEVGISTARIHARGPVGVEGLLTTKWILEGADHTAAEFNEGRRTWLHEKLPLN</sequence>
<dbReference type="InterPro" id="IPR015590">
    <property type="entry name" value="Aldehyde_DH_dom"/>
</dbReference>
<evidence type="ECO:0000256" key="5">
    <source>
        <dbReference type="ARBA" id="ARBA00022857"/>
    </source>
</evidence>
<gene>
    <name evidence="11" type="primary">ALDH18A1</name>
    <name evidence="11" type="ORF">EVAR_38115_1</name>
</gene>
<dbReference type="GO" id="GO:0005739">
    <property type="term" value="C:mitochondrion"/>
    <property type="evidence" value="ECO:0007669"/>
    <property type="project" value="TreeGrafter"/>
</dbReference>
<proteinExistence type="inferred from homology"/>
<dbReference type="UniPathway" id="UPA00098">
    <property type="reaction ID" value="UER00360"/>
</dbReference>
<dbReference type="FunFam" id="3.40.309.10:FF:000011">
    <property type="entry name" value="Delta-1-pyrroline-5-carboxylate synthase"/>
    <property type="match status" value="1"/>
</dbReference>
<dbReference type="NCBIfam" id="TIGR00407">
    <property type="entry name" value="proA"/>
    <property type="match status" value="1"/>
</dbReference>
<dbReference type="InterPro" id="IPR005766">
    <property type="entry name" value="P5_carboxy_syn"/>
</dbReference>
<evidence type="ECO:0000256" key="8">
    <source>
        <dbReference type="SAM" id="Phobius"/>
    </source>
</evidence>